<dbReference type="GO" id="GO:0005524">
    <property type="term" value="F:ATP binding"/>
    <property type="evidence" value="ECO:0007669"/>
    <property type="project" value="UniProtKB-KW"/>
</dbReference>
<dbReference type="GO" id="GO:0004386">
    <property type="term" value="F:helicase activity"/>
    <property type="evidence" value="ECO:0007669"/>
    <property type="project" value="UniProtKB-KW"/>
</dbReference>
<name>A0A0D8L5M4_MORMO</name>
<evidence type="ECO:0000256" key="3">
    <source>
        <dbReference type="ARBA" id="ARBA00022763"/>
    </source>
</evidence>
<evidence type="ECO:0000256" key="6">
    <source>
        <dbReference type="ARBA" id="ARBA00022839"/>
    </source>
</evidence>
<dbReference type="InterPro" id="IPR011335">
    <property type="entry name" value="Restrct_endonuc-II-like"/>
</dbReference>
<gene>
    <name evidence="11" type="ORF">UA45_14400</name>
</gene>
<reference evidence="11 12" key="1">
    <citation type="submission" date="2015-02" db="EMBL/GenBank/DDBJ databases">
        <title>Whole genome shotgun sequencing of cultured foodborne pathogen.</title>
        <authorList>
            <person name="Timme R."/>
            <person name="Allard M.W."/>
            <person name="Strain E."/>
            <person name="Evans P.S."/>
            <person name="Brown E."/>
        </authorList>
    </citation>
    <scope>NUCLEOTIDE SEQUENCE [LARGE SCALE GENOMIC DNA]</scope>
    <source>
        <strain evidence="11 12">GCSL-TSO-24</strain>
    </source>
</reference>
<keyword evidence="7" id="KW-0067">ATP-binding</keyword>
<keyword evidence="9" id="KW-0234">DNA repair</keyword>
<keyword evidence="8" id="KW-0238">DNA-binding</keyword>
<organism evidence="11 12">
    <name type="scientific">Morganella morganii</name>
    <name type="common">Proteus morganii</name>
    <dbReference type="NCBI Taxonomy" id="582"/>
    <lineage>
        <taxon>Bacteria</taxon>
        <taxon>Pseudomonadati</taxon>
        <taxon>Pseudomonadota</taxon>
        <taxon>Gammaproteobacteria</taxon>
        <taxon>Enterobacterales</taxon>
        <taxon>Morganellaceae</taxon>
        <taxon>Morganella</taxon>
    </lineage>
</organism>
<keyword evidence="5" id="KW-0347">Helicase</keyword>
<dbReference type="SUPFAM" id="SSF52980">
    <property type="entry name" value="Restriction endonuclease-like"/>
    <property type="match status" value="1"/>
</dbReference>
<keyword evidence="3" id="KW-0227">DNA damage</keyword>
<comment type="caution">
    <text evidence="11">The sequence shown here is derived from an EMBL/GenBank/DDBJ whole genome shotgun (WGS) entry which is preliminary data.</text>
</comment>
<dbReference type="GO" id="GO:0004527">
    <property type="term" value="F:exonuclease activity"/>
    <property type="evidence" value="ECO:0007669"/>
    <property type="project" value="UniProtKB-KW"/>
</dbReference>
<dbReference type="Proteomes" id="UP000032582">
    <property type="component" value="Unassembled WGS sequence"/>
</dbReference>
<dbReference type="PANTHER" id="PTHR30591:SF1">
    <property type="entry name" value="RECBCD ENZYME SUBUNIT RECC"/>
    <property type="match status" value="1"/>
</dbReference>
<keyword evidence="2" id="KW-0547">Nucleotide-binding</keyword>
<dbReference type="GO" id="GO:0003677">
    <property type="term" value="F:DNA binding"/>
    <property type="evidence" value="ECO:0007669"/>
    <property type="project" value="UniProtKB-KW"/>
</dbReference>
<feature type="domain" description="RecC C-terminal" evidence="10">
    <location>
        <begin position="27"/>
        <end position="133"/>
    </location>
</feature>
<sequence length="209" mass="23668">LGRTITGNGCSGGEIRNARTESDIESFHYVTGPYTYSGQLTGVQDNGLLRWRPAALTAADGLRLWIEHLTYSLSGRQQYSRMYGRSDTVWIFEPLTAEQAQGYLRPLLDVFVRGLNEPLPVFIKSGWAWLTTLADENTGELSDDDALQHKAGLLLLQTLQGGYQFTGEAEDDYVVRAFRHFDEALMDAIKQFSQQLFLPMFQHQKNREN</sequence>
<evidence type="ECO:0000256" key="7">
    <source>
        <dbReference type="ARBA" id="ARBA00022840"/>
    </source>
</evidence>
<evidence type="ECO:0000256" key="8">
    <source>
        <dbReference type="ARBA" id="ARBA00023125"/>
    </source>
</evidence>
<dbReference type="EMBL" id="JZSH01000183">
    <property type="protein sequence ID" value="KJF77175.1"/>
    <property type="molecule type" value="Genomic_DNA"/>
</dbReference>
<evidence type="ECO:0000259" key="10">
    <source>
        <dbReference type="Pfam" id="PF17946"/>
    </source>
</evidence>
<evidence type="ECO:0000256" key="2">
    <source>
        <dbReference type="ARBA" id="ARBA00022741"/>
    </source>
</evidence>
<proteinExistence type="predicted"/>
<keyword evidence="4" id="KW-0378">Hydrolase</keyword>
<dbReference type="PATRIC" id="fig|582.24.peg.4558"/>
<feature type="non-terminal residue" evidence="11">
    <location>
        <position position="1"/>
    </location>
</feature>
<evidence type="ECO:0000256" key="9">
    <source>
        <dbReference type="ARBA" id="ARBA00023204"/>
    </source>
</evidence>
<dbReference type="PANTHER" id="PTHR30591">
    <property type="entry name" value="RECBCD ENZYME SUBUNIT RECC"/>
    <property type="match status" value="1"/>
</dbReference>
<evidence type="ECO:0000256" key="5">
    <source>
        <dbReference type="ARBA" id="ARBA00022806"/>
    </source>
</evidence>
<dbReference type="GO" id="GO:0006310">
    <property type="term" value="P:DNA recombination"/>
    <property type="evidence" value="ECO:0007669"/>
    <property type="project" value="TreeGrafter"/>
</dbReference>
<dbReference type="CDD" id="cd22353">
    <property type="entry name" value="RecC_C-like"/>
    <property type="match status" value="1"/>
</dbReference>
<evidence type="ECO:0000313" key="12">
    <source>
        <dbReference type="Proteomes" id="UP000032582"/>
    </source>
</evidence>
<evidence type="ECO:0000256" key="4">
    <source>
        <dbReference type="ARBA" id="ARBA00022801"/>
    </source>
</evidence>
<evidence type="ECO:0000313" key="11">
    <source>
        <dbReference type="EMBL" id="KJF77175.1"/>
    </source>
</evidence>
<keyword evidence="1" id="KW-0540">Nuclease</keyword>
<keyword evidence="6" id="KW-0269">Exonuclease</keyword>
<evidence type="ECO:0000256" key="1">
    <source>
        <dbReference type="ARBA" id="ARBA00022722"/>
    </source>
</evidence>
<dbReference type="AlphaFoldDB" id="A0A0D8L5M4"/>
<protein>
    <recommendedName>
        <fullName evidence="10">RecC C-terminal domain-containing protein</fullName>
    </recommendedName>
</protein>
<accession>A0A0D8L5M4</accession>
<dbReference type="GO" id="GO:0006281">
    <property type="term" value="P:DNA repair"/>
    <property type="evidence" value="ECO:0007669"/>
    <property type="project" value="UniProtKB-KW"/>
</dbReference>
<dbReference type="InterPro" id="IPR041500">
    <property type="entry name" value="RecC_C"/>
</dbReference>
<dbReference type="Pfam" id="PF17946">
    <property type="entry name" value="RecC_C"/>
    <property type="match status" value="1"/>
</dbReference>